<accession>A0AAV7SEP1</accession>
<dbReference type="EMBL" id="JANPWB010000008">
    <property type="protein sequence ID" value="KAJ1162356.1"/>
    <property type="molecule type" value="Genomic_DNA"/>
</dbReference>
<reference evidence="2" key="1">
    <citation type="journal article" date="2022" name="bioRxiv">
        <title>Sequencing and chromosome-scale assembly of the giantPleurodeles waltlgenome.</title>
        <authorList>
            <person name="Brown T."/>
            <person name="Elewa A."/>
            <person name="Iarovenko S."/>
            <person name="Subramanian E."/>
            <person name="Araus A.J."/>
            <person name="Petzold A."/>
            <person name="Susuki M."/>
            <person name="Suzuki K.-i.T."/>
            <person name="Hayashi T."/>
            <person name="Toyoda A."/>
            <person name="Oliveira C."/>
            <person name="Osipova E."/>
            <person name="Leigh N.D."/>
            <person name="Simon A."/>
            <person name="Yun M.H."/>
        </authorList>
    </citation>
    <scope>NUCLEOTIDE SEQUENCE</scope>
    <source>
        <strain evidence="2">20211129_DDA</strain>
        <tissue evidence="2">Liver</tissue>
    </source>
</reference>
<evidence type="ECO:0000313" key="2">
    <source>
        <dbReference type="EMBL" id="KAJ1162356.1"/>
    </source>
</evidence>
<protein>
    <submittedName>
        <fullName evidence="2">Uncharacterized protein</fullName>
    </submittedName>
</protein>
<organism evidence="2 3">
    <name type="scientific">Pleurodeles waltl</name>
    <name type="common">Iberian ribbed newt</name>
    <dbReference type="NCBI Taxonomy" id="8319"/>
    <lineage>
        <taxon>Eukaryota</taxon>
        <taxon>Metazoa</taxon>
        <taxon>Chordata</taxon>
        <taxon>Craniata</taxon>
        <taxon>Vertebrata</taxon>
        <taxon>Euteleostomi</taxon>
        <taxon>Amphibia</taxon>
        <taxon>Batrachia</taxon>
        <taxon>Caudata</taxon>
        <taxon>Salamandroidea</taxon>
        <taxon>Salamandridae</taxon>
        <taxon>Pleurodelinae</taxon>
        <taxon>Pleurodeles</taxon>
    </lineage>
</organism>
<feature type="region of interest" description="Disordered" evidence="1">
    <location>
        <begin position="1"/>
        <end position="22"/>
    </location>
</feature>
<evidence type="ECO:0000313" key="3">
    <source>
        <dbReference type="Proteomes" id="UP001066276"/>
    </source>
</evidence>
<evidence type="ECO:0000256" key="1">
    <source>
        <dbReference type="SAM" id="MobiDB-lite"/>
    </source>
</evidence>
<dbReference type="Proteomes" id="UP001066276">
    <property type="component" value="Chromosome 4_2"/>
</dbReference>
<comment type="caution">
    <text evidence="2">The sequence shown here is derived from an EMBL/GenBank/DDBJ whole genome shotgun (WGS) entry which is preliminary data.</text>
</comment>
<gene>
    <name evidence="2" type="ORF">NDU88_002824</name>
</gene>
<sequence>MPRSSARLPEALNPGCAGPRTVQGWVPSPGVGDTFPDHTSALRLHRGPTAVITNTCSRATITDNADFAPHASNIRIKKTISP</sequence>
<name>A0AAV7SEP1_PLEWA</name>
<dbReference type="AlphaFoldDB" id="A0AAV7SEP1"/>
<keyword evidence="3" id="KW-1185">Reference proteome</keyword>
<proteinExistence type="predicted"/>